<comment type="caution">
    <text evidence="2">The sequence shown here is derived from an EMBL/GenBank/DDBJ whole genome shotgun (WGS) entry which is preliminary data.</text>
</comment>
<protein>
    <submittedName>
        <fullName evidence="2">AbrB family transcriptional regulator</fullName>
    </submittedName>
</protein>
<feature type="transmembrane region" description="Helical" evidence="1">
    <location>
        <begin position="263"/>
        <end position="284"/>
    </location>
</feature>
<evidence type="ECO:0000313" key="3">
    <source>
        <dbReference type="Proteomes" id="UP001589838"/>
    </source>
</evidence>
<proteinExistence type="predicted"/>
<keyword evidence="1" id="KW-1133">Transmembrane helix</keyword>
<evidence type="ECO:0000313" key="2">
    <source>
        <dbReference type="EMBL" id="MFC0471518.1"/>
    </source>
</evidence>
<keyword evidence="1" id="KW-0472">Membrane</keyword>
<feature type="transmembrane region" description="Helical" evidence="1">
    <location>
        <begin position="326"/>
        <end position="344"/>
    </location>
</feature>
<keyword evidence="1" id="KW-0812">Transmembrane</keyword>
<feature type="transmembrane region" description="Helical" evidence="1">
    <location>
        <begin position="149"/>
        <end position="167"/>
    </location>
</feature>
<dbReference type="EMBL" id="JBHLUX010000035">
    <property type="protein sequence ID" value="MFC0471518.1"/>
    <property type="molecule type" value="Genomic_DNA"/>
</dbReference>
<feature type="transmembrane region" description="Helical" evidence="1">
    <location>
        <begin position="88"/>
        <end position="110"/>
    </location>
</feature>
<gene>
    <name evidence="2" type="ORF">ACFFHM_13700</name>
</gene>
<dbReference type="InterPro" id="IPR007820">
    <property type="entry name" value="AbrB_fam"/>
</dbReference>
<dbReference type="Proteomes" id="UP001589838">
    <property type="component" value="Unassembled WGS sequence"/>
</dbReference>
<feature type="transmembrane region" description="Helical" evidence="1">
    <location>
        <begin position="206"/>
        <end position="225"/>
    </location>
</feature>
<dbReference type="RefSeq" id="WP_335962098.1">
    <property type="nucleotide sequence ID" value="NZ_JAXBLX010000024.1"/>
</dbReference>
<feature type="transmembrane region" description="Helical" evidence="1">
    <location>
        <begin position="173"/>
        <end position="194"/>
    </location>
</feature>
<organism evidence="2 3">
    <name type="scientific">Halalkalibacter kiskunsagensis</name>
    <dbReference type="NCBI Taxonomy" id="1548599"/>
    <lineage>
        <taxon>Bacteria</taxon>
        <taxon>Bacillati</taxon>
        <taxon>Bacillota</taxon>
        <taxon>Bacilli</taxon>
        <taxon>Bacillales</taxon>
        <taxon>Bacillaceae</taxon>
        <taxon>Halalkalibacter</taxon>
    </lineage>
</organism>
<feature type="transmembrane region" description="Helical" evidence="1">
    <location>
        <begin position="62"/>
        <end position="82"/>
    </location>
</feature>
<dbReference type="PANTHER" id="PTHR38457">
    <property type="entry name" value="REGULATOR ABRB-RELATED"/>
    <property type="match status" value="1"/>
</dbReference>
<dbReference type="PANTHER" id="PTHR38457:SF1">
    <property type="entry name" value="REGULATOR ABRB-RELATED"/>
    <property type="match status" value="1"/>
</dbReference>
<sequence length="353" mass="38213">MNITNMYRMFETSLLGLLGGCLFYLLDFPLPWVLGAMTFVMLWQGFTKRESYWPNAIKNSGFIILGTYFGLYFTAETFFIVGPNFISYVFLTIILITISIFISSTVTNWINVDKITSVFGSIPGGLTEMTLASENLNAESSLVVIFQTVRLLTVLFIVPSAIVYFFSGSAGNIGGILASQSMVYGGWNYLWFTLPAITGILLQNKIPAGLVIGPLAITAILNIGSVDLASIPHFLLIAGQISVGIGLGKNISFADLKKGGKYCLVYFAIALTLIIISFGLGAVLANFTTLNLATAILSVAPGGLIEMVLTASMVGADPAIVSALQLTRILLIVIFVPPFLKWYFRKKVEQTAA</sequence>
<dbReference type="PIRSF" id="PIRSF038991">
    <property type="entry name" value="Protein_AbrB"/>
    <property type="match status" value="1"/>
</dbReference>
<reference evidence="2 3" key="1">
    <citation type="submission" date="2024-09" db="EMBL/GenBank/DDBJ databases">
        <authorList>
            <person name="Sun Q."/>
            <person name="Mori K."/>
        </authorList>
    </citation>
    <scope>NUCLEOTIDE SEQUENCE [LARGE SCALE GENOMIC DNA]</scope>
    <source>
        <strain evidence="2 3">NCAIM B.02610</strain>
    </source>
</reference>
<dbReference type="NCBIfam" id="TIGR03082">
    <property type="entry name" value="Gneg_AbrB_dup"/>
    <property type="match status" value="2"/>
</dbReference>
<dbReference type="Pfam" id="PF05145">
    <property type="entry name" value="AbrB"/>
    <property type="match status" value="1"/>
</dbReference>
<keyword evidence="3" id="KW-1185">Reference proteome</keyword>
<accession>A0ABV6KDX4</accession>
<feature type="transmembrane region" description="Helical" evidence="1">
    <location>
        <begin position="290"/>
        <end position="314"/>
    </location>
</feature>
<evidence type="ECO:0000256" key="1">
    <source>
        <dbReference type="SAM" id="Phobius"/>
    </source>
</evidence>
<dbReference type="InterPro" id="IPR017516">
    <property type="entry name" value="AbrB_dup"/>
</dbReference>
<feature type="transmembrane region" description="Helical" evidence="1">
    <location>
        <begin position="14"/>
        <end position="42"/>
    </location>
</feature>
<name>A0ABV6KDX4_9BACI</name>